<name>A0A388KCV3_CHABU</name>
<proteinExistence type="inferred from homology"/>
<dbReference type="InterPro" id="IPR027054">
    <property type="entry name" value="ALG2"/>
</dbReference>
<protein>
    <recommendedName>
        <fullName evidence="3">Alpha-1,3/1,6-mannosyltransferase ALG2</fullName>
        <ecNumber evidence="3">2.4.1.132</ecNumber>
        <ecNumber evidence="3">2.4.1.257</ecNumber>
    </recommendedName>
    <alternativeName>
        <fullName evidence="3">GDP-Man:Man(1)GlcNAc(2)-PP-Dol alpha-1,3-mannosyltransferase</fullName>
    </alternativeName>
</protein>
<evidence type="ECO:0000256" key="4">
    <source>
        <dbReference type="SAM" id="MobiDB-lite"/>
    </source>
</evidence>
<organism evidence="6 7">
    <name type="scientific">Chara braunii</name>
    <name type="common">Braun's stonewort</name>
    <dbReference type="NCBI Taxonomy" id="69332"/>
    <lineage>
        <taxon>Eukaryota</taxon>
        <taxon>Viridiplantae</taxon>
        <taxon>Streptophyta</taxon>
        <taxon>Charophyceae</taxon>
        <taxon>Charales</taxon>
        <taxon>Characeae</taxon>
        <taxon>Chara</taxon>
    </lineage>
</organism>
<dbReference type="EC" id="2.4.1.132" evidence="3"/>
<dbReference type="OMA" id="CAILQQM"/>
<evidence type="ECO:0000256" key="2">
    <source>
        <dbReference type="ARBA" id="ARBA00022679"/>
    </source>
</evidence>
<dbReference type="Gene3D" id="3.40.50.2000">
    <property type="entry name" value="Glycogen Phosphorylase B"/>
    <property type="match status" value="1"/>
</dbReference>
<sequence>MHALCAYIRCIYVALAIVLCHGFFDCVIADQVSAVIPILRWRKNMKILFYCHFPDLLLASRSSRLRSVYRAPLDWIEEQTTGMADQIVVNSEFTGTVFANTFTKLHARKIRPAVLYPAVNIREYDNIPNIPLKARSASTDRLSGIRDCVGGIEGLSSGTQIFLSINRFERKKKLELAIDAFALLVKRHVSPSRSPSRSPLGSRSTSPSPRSAHGGGGGPRNSLGRSSSTPPVNSSGSSSSSSSSGGDGGGGGSVSGGGGGHPAGGTLHSSMSLNSSNLVHPGDGGLGSISRSLANEVSIDRMKLVLAGGYDPRLKENREYLEELRTRAEGLGISERVLFVPSFTAEQKAALLAACIGVIYTPENEHFGIVPLEAMAARRPVIACNSGGPRESIHQASTGFLCDPTPPSFAACMDLLMGSLDRAAIMGASARRHVETSFSRRAFGDQLQAILMQIVGEGGDMTL</sequence>
<accession>A0A388KCV3</accession>
<keyword evidence="2 3" id="KW-0808">Transferase</keyword>
<dbReference type="OrthoDB" id="448893at2759"/>
<gene>
    <name evidence="6" type="ORF">CBR_g988</name>
</gene>
<evidence type="ECO:0000256" key="1">
    <source>
        <dbReference type="ARBA" id="ARBA00022676"/>
    </source>
</evidence>
<dbReference type="AlphaFoldDB" id="A0A388KCV3"/>
<dbReference type="SUPFAM" id="SSF53756">
    <property type="entry name" value="UDP-Glycosyltransferase/glycogen phosphorylase"/>
    <property type="match status" value="2"/>
</dbReference>
<comment type="similarity">
    <text evidence="3">Belongs to the glycosyltransferase group 1 family.</text>
</comment>
<evidence type="ECO:0000313" key="6">
    <source>
        <dbReference type="EMBL" id="GBG67869.1"/>
    </source>
</evidence>
<evidence type="ECO:0000256" key="3">
    <source>
        <dbReference type="RuleBase" id="RU367136"/>
    </source>
</evidence>
<comment type="pathway">
    <text evidence="3">Protein modification; protein glycosylation.</text>
</comment>
<keyword evidence="7" id="KW-1185">Reference proteome</keyword>
<dbReference type="UniPathway" id="UPA00378"/>
<comment type="catalytic activity">
    <reaction evidence="3">
        <text>an alpha-D-Man-(1-&gt;3)-beta-D-Man-(1-&gt;4)-beta-D-GlcNAc-(1-&gt;4)-alpha-D-GlcNAc-diphospho-di-trans,poly-cis-dolichol + GDP-alpha-D-mannose = an alpha-D-Man-(1-&gt;3)-[alpha-D-Man-(1-&gt;6)]-beta-D-Man-(1-&gt;4)-beta-D-GlcNAc-(1-&gt;4)-alpha-D-GlcNAc-diphospho-di-trans,poly-cis-dolichol + GDP + H(+)</text>
        <dbReference type="Rhea" id="RHEA:29519"/>
        <dbReference type="Rhea" id="RHEA-COMP:19513"/>
        <dbReference type="Rhea" id="RHEA-COMP:19515"/>
        <dbReference type="ChEBI" id="CHEBI:15378"/>
        <dbReference type="ChEBI" id="CHEBI:57527"/>
        <dbReference type="ChEBI" id="CHEBI:58189"/>
        <dbReference type="ChEBI" id="CHEBI:132510"/>
        <dbReference type="ChEBI" id="CHEBI:132511"/>
        <dbReference type="EC" id="2.4.1.257"/>
    </reaction>
    <physiologicalReaction direction="left-to-right" evidence="3">
        <dbReference type="Rhea" id="RHEA:29520"/>
    </physiologicalReaction>
</comment>
<feature type="region of interest" description="Disordered" evidence="4">
    <location>
        <begin position="189"/>
        <end position="279"/>
    </location>
</feature>
<dbReference type="GO" id="GO:0004378">
    <property type="term" value="F:GDP-Man:Man(1)GlcNAc(2)-PP-Dol alpha-1,3-mannosyltransferase activity"/>
    <property type="evidence" value="ECO:0007669"/>
    <property type="project" value="UniProtKB-UniRule"/>
</dbReference>
<dbReference type="EC" id="2.4.1.257" evidence="3"/>
<dbReference type="STRING" id="69332.A0A388KCV3"/>
<dbReference type="GO" id="GO:0102704">
    <property type="term" value="F:GDP-Man:Man(2)GlcNAc(2)-PP-Dol alpha-1,6-mannosyltransferase activity"/>
    <property type="evidence" value="ECO:0007669"/>
    <property type="project" value="UniProtKB-UniRule"/>
</dbReference>
<dbReference type="PANTHER" id="PTHR45918">
    <property type="entry name" value="ALPHA-1,3/1,6-MANNOSYLTRANSFERASE ALG2"/>
    <property type="match status" value="1"/>
</dbReference>
<dbReference type="Pfam" id="PF00534">
    <property type="entry name" value="Glycos_transf_1"/>
    <property type="match status" value="1"/>
</dbReference>
<dbReference type="EMBL" id="BFEA01000093">
    <property type="protein sequence ID" value="GBG67869.1"/>
    <property type="molecule type" value="Genomic_DNA"/>
</dbReference>
<comment type="catalytic activity">
    <reaction evidence="3">
        <text>a beta-D-Man-(1-&gt;4)-beta-D-GlcNAc-(1-&gt;4)-alpha-D-GlcNAc-diphospho-di-trans,poly-cis-dolichol + GDP-alpha-D-mannose = an alpha-D-Man-(1-&gt;3)-beta-D-Man-(1-&gt;4)-beta-D-GlcNAc-(1-&gt;4)-alpha-D-GlcNAc-diphospho-di-trans,poly-cis-dolichol + GDP + H(+)</text>
        <dbReference type="Rhea" id="RHEA:29515"/>
        <dbReference type="Rhea" id="RHEA-COMP:19511"/>
        <dbReference type="Rhea" id="RHEA-COMP:19513"/>
        <dbReference type="ChEBI" id="CHEBI:15378"/>
        <dbReference type="ChEBI" id="CHEBI:57527"/>
        <dbReference type="ChEBI" id="CHEBI:58189"/>
        <dbReference type="ChEBI" id="CHEBI:58472"/>
        <dbReference type="ChEBI" id="CHEBI:132510"/>
        <dbReference type="EC" id="2.4.1.132"/>
    </reaction>
    <physiologicalReaction direction="left-to-right" evidence="3">
        <dbReference type="Rhea" id="RHEA:29516"/>
    </physiologicalReaction>
</comment>
<reference evidence="6 7" key="1">
    <citation type="journal article" date="2018" name="Cell">
        <title>The Chara Genome: Secondary Complexity and Implications for Plant Terrestrialization.</title>
        <authorList>
            <person name="Nishiyama T."/>
            <person name="Sakayama H."/>
            <person name="Vries J.D."/>
            <person name="Buschmann H."/>
            <person name="Saint-Marcoux D."/>
            <person name="Ullrich K.K."/>
            <person name="Haas F.B."/>
            <person name="Vanderstraeten L."/>
            <person name="Becker D."/>
            <person name="Lang D."/>
            <person name="Vosolsobe S."/>
            <person name="Rombauts S."/>
            <person name="Wilhelmsson P.K.I."/>
            <person name="Janitza P."/>
            <person name="Kern R."/>
            <person name="Heyl A."/>
            <person name="Rumpler F."/>
            <person name="Villalobos L.I.A.C."/>
            <person name="Clay J.M."/>
            <person name="Skokan R."/>
            <person name="Toyoda A."/>
            <person name="Suzuki Y."/>
            <person name="Kagoshima H."/>
            <person name="Schijlen E."/>
            <person name="Tajeshwar N."/>
            <person name="Catarino B."/>
            <person name="Hetherington A.J."/>
            <person name="Saltykova A."/>
            <person name="Bonnot C."/>
            <person name="Breuninger H."/>
            <person name="Symeonidi A."/>
            <person name="Radhakrishnan G.V."/>
            <person name="Van Nieuwerburgh F."/>
            <person name="Deforce D."/>
            <person name="Chang C."/>
            <person name="Karol K.G."/>
            <person name="Hedrich R."/>
            <person name="Ulvskov P."/>
            <person name="Glockner G."/>
            <person name="Delwiche C.F."/>
            <person name="Petrasek J."/>
            <person name="Van de Peer Y."/>
            <person name="Friml J."/>
            <person name="Beilby M."/>
            <person name="Dolan L."/>
            <person name="Kohara Y."/>
            <person name="Sugano S."/>
            <person name="Fujiyama A."/>
            <person name="Delaux P.-M."/>
            <person name="Quint M."/>
            <person name="TheiBen G."/>
            <person name="Hagemann M."/>
            <person name="Harholt J."/>
            <person name="Dunand C."/>
            <person name="Zachgo S."/>
            <person name="Langdale J."/>
            <person name="Maumus F."/>
            <person name="Straeten D.V.D."/>
            <person name="Gould S.B."/>
            <person name="Rensing S.A."/>
        </authorList>
    </citation>
    <scope>NUCLEOTIDE SEQUENCE [LARGE SCALE GENOMIC DNA]</scope>
    <source>
        <strain evidence="6 7">S276</strain>
    </source>
</reference>
<keyword evidence="1 3" id="KW-0328">Glycosyltransferase</keyword>
<comment type="subcellular location">
    <subcellularLocation>
        <location evidence="3">Endoplasmic reticulum membrane</location>
        <topology evidence="3">Single-pass membrane protein</topology>
    </subcellularLocation>
</comment>
<dbReference type="Proteomes" id="UP000265515">
    <property type="component" value="Unassembled WGS sequence"/>
</dbReference>
<evidence type="ECO:0000259" key="5">
    <source>
        <dbReference type="Pfam" id="PF00534"/>
    </source>
</evidence>
<evidence type="ECO:0000313" key="7">
    <source>
        <dbReference type="Proteomes" id="UP000265515"/>
    </source>
</evidence>
<comment type="caution">
    <text evidence="6">The sequence shown here is derived from an EMBL/GenBank/DDBJ whole genome shotgun (WGS) entry which is preliminary data.</text>
</comment>
<dbReference type="Gramene" id="GBG67869">
    <property type="protein sequence ID" value="GBG67869"/>
    <property type="gene ID" value="CBR_g988"/>
</dbReference>
<feature type="compositionally biased region" description="Low complexity" evidence="4">
    <location>
        <begin position="220"/>
        <end position="244"/>
    </location>
</feature>
<feature type="domain" description="Glycosyl transferase family 1" evidence="5">
    <location>
        <begin position="298"/>
        <end position="431"/>
    </location>
</feature>
<feature type="compositionally biased region" description="Low complexity" evidence="4">
    <location>
        <begin position="269"/>
        <end position="278"/>
    </location>
</feature>
<feature type="compositionally biased region" description="Low complexity" evidence="4">
    <location>
        <begin position="191"/>
        <end position="211"/>
    </location>
</feature>
<dbReference type="InterPro" id="IPR001296">
    <property type="entry name" value="Glyco_trans_1"/>
</dbReference>
<comment type="function">
    <text evidence="3">Mannosylates Man(2)GlcNAc(2)-dolichol diphosphate and Man(1)GlcNAc(2)-dolichol diphosphate to form Man(3)GlcNAc(2)-dolichol diphosphate.</text>
</comment>
<dbReference type="PANTHER" id="PTHR45918:SF1">
    <property type="entry name" value="ALPHA-1,3_1,6-MANNOSYLTRANSFERASE ALG2"/>
    <property type="match status" value="1"/>
</dbReference>
<feature type="compositionally biased region" description="Gly residues" evidence="4">
    <location>
        <begin position="245"/>
        <end position="263"/>
    </location>
</feature>
<dbReference type="GO" id="GO:0005789">
    <property type="term" value="C:endoplasmic reticulum membrane"/>
    <property type="evidence" value="ECO:0007669"/>
    <property type="project" value="UniProtKB-SubCell"/>
</dbReference>